<gene>
    <name evidence="5" type="primary">darP</name>
    <name evidence="6" type="ORF">GCM10011502_06840</name>
</gene>
<proteinExistence type="inferred from homology"/>
<evidence type="ECO:0000313" key="6">
    <source>
        <dbReference type="EMBL" id="GGB36405.1"/>
    </source>
</evidence>
<dbReference type="EMBL" id="BMKE01000004">
    <property type="protein sequence ID" value="GGB36405.1"/>
    <property type="molecule type" value="Genomic_DNA"/>
</dbReference>
<dbReference type="RefSeq" id="WP_188628698.1">
    <property type="nucleotide sequence ID" value="NZ_BMKE01000004.1"/>
</dbReference>
<organism evidence="6 7">
    <name type="scientific">Oceanisphaera marina</name>
    <dbReference type="NCBI Taxonomy" id="2017550"/>
    <lineage>
        <taxon>Bacteria</taxon>
        <taxon>Pseudomonadati</taxon>
        <taxon>Pseudomonadota</taxon>
        <taxon>Gammaproteobacteria</taxon>
        <taxon>Aeromonadales</taxon>
        <taxon>Aeromonadaceae</taxon>
        <taxon>Oceanisphaera</taxon>
    </lineage>
</organism>
<reference evidence="7" key="1">
    <citation type="journal article" date="2019" name="Int. J. Syst. Evol. Microbiol.">
        <title>The Global Catalogue of Microorganisms (GCM) 10K type strain sequencing project: providing services to taxonomists for standard genome sequencing and annotation.</title>
        <authorList>
            <consortium name="The Broad Institute Genomics Platform"/>
            <consortium name="The Broad Institute Genome Sequencing Center for Infectious Disease"/>
            <person name="Wu L."/>
            <person name="Ma J."/>
        </authorList>
    </citation>
    <scope>NUCLEOTIDE SEQUENCE [LARGE SCALE GENOMIC DNA]</scope>
    <source>
        <strain evidence="7">CGMCC 1.15923</strain>
    </source>
</reference>
<keyword evidence="7" id="KW-1185">Reference proteome</keyword>
<evidence type="ECO:0000256" key="1">
    <source>
        <dbReference type="ARBA" id="ARBA00022490"/>
    </source>
</evidence>
<dbReference type="PANTHER" id="PTHR38101">
    <property type="entry name" value="UPF0307 PROTEIN YJGA"/>
    <property type="match status" value="1"/>
</dbReference>
<dbReference type="HAMAP" id="MF_00765">
    <property type="entry name" value="DarP"/>
    <property type="match status" value="1"/>
</dbReference>
<dbReference type="Pfam" id="PF04751">
    <property type="entry name" value="DarP"/>
    <property type="match status" value="1"/>
</dbReference>
<dbReference type="SUPFAM" id="SSF158710">
    <property type="entry name" value="PSPTO4464-like"/>
    <property type="match status" value="1"/>
</dbReference>
<dbReference type="PIRSF" id="PIRSF016183">
    <property type="entry name" value="UCP016183"/>
    <property type="match status" value="1"/>
</dbReference>
<dbReference type="CDD" id="cd16331">
    <property type="entry name" value="YjgA-like"/>
    <property type="match status" value="1"/>
</dbReference>
<name>A0ABQ1IG27_9GAMM</name>
<comment type="caution">
    <text evidence="6">The sequence shown here is derived from an EMBL/GenBank/DDBJ whole genome shotgun (WGS) entry which is preliminary data.</text>
</comment>
<keyword evidence="4 5" id="KW-0694">RNA-binding</keyword>
<dbReference type="Proteomes" id="UP000646152">
    <property type="component" value="Unassembled WGS sequence"/>
</dbReference>
<keyword evidence="3 5" id="KW-0699">rRNA-binding</keyword>
<keyword evidence="1 5" id="KW-0963">Cytoplasm</keyword>
<comment type="subcellular location">
    <subcellularLocation>
        <location evidence="5">Cytoplasm</location>
    </subcellularLocation>
    <text evidence="5">Associates with late stage pre-50S ribosomal subunits.</text>
</comment>
<sequence>MRHHDDAPEQDDEIEWVSKSEMKRDSRALQKLGETLVKLQPHELAKVPLDEDLQEAIDLAHKLHNKREGLRRHMAYIGKLMRTRDVTDIQKALAGFEHKSAVANAKFHKLEQWRDRLIKEGDKGVNALMFEHRHLDRQKLRQLARTGRKELAAGLPPAAYRELFQYLKTNIEEE</sequence>
<comment type="function">
    <text evidence="5">Member of a network of 50S ribosomal subunit biogenesis factors which assembles along the 30S-50S interface, preventing incorrect 23S rRNA structures from forming. Promotes peptidyl transferase center (PTC) maturation.</text>
</comment>
<protein>
    <recommendedName>
        <fullName evidence="5">Dual-action ribosomal maturation protein DarP</fullName>
    </recommendedName>
    <alternativeName>
        <fullName evidence="5">Large ribosomal subunit assembly factor DarP</fullName>
    </alternativeName>
</protein>
<keyword evidence="2 5" id="KW-0690">Ribosome biogenesis</keyword>
<evidence type="ECO:0000256" key="4">
    <source>
        <dbReference type="ARBA" id="ARBA00022884"/>
    </source>
</evidence>
<dbReference type="NCBIfam" id="NF003593">
    <property type="entry name" value="PRK05255.1-1"/>
    <property type="match status" value="1"/>
</dbReference>
<evidence type="ECO:0000256" key="3">
    <source>
        <dbReference type="ARBA" id="ARBA00022730"/>
    </source>
</evidence>
<evidence type="ECO:0000313" key="7">
    <source>
        <dbReference type="Proteomes" id="UP000646152"/>
    </source>
</evidence>
<dbReference type="Gene3D" id="1.10.60.30">
    <property type="entry name" value="PSPTO4464-like domains"/>
    <property type="match status" value="2"/>
</dbReference>
<comment type="similarity">
    <text evidence="5">Belongs to the DarP family.</text>
</comment>
<accession>A0ABQ1IG27</accession>
<dbReference type="PANTHER" id="PTHR38101:SF1">
    <property type="entry name" value="UPF0307 PROTEIN YJGA"/>
    <property type="match status" value="1"/>
</dbReference>
<dbReference type="InterPro" id="IPR006839">
    <property type="entry name" value="DarP"/>
</dbReference>
<evidence type="ECO:0000256" key="2">
    <source>
        <dbReference type="ARBA" id="ARBA00022517"/>
    </source>
</evidence>
<evidence type="ECO:0000256" key="5">
    <source>
        <dbReference type="HAMAP-Rule" id="MF_00765"/>
    </source>
</evidence>
<dbReference type="InterPro" id="IPR023153">
    <property type="entry name" value="DarP_sf"/>
</dbReference>